<dbReference type="InterPro" id="IPR045863">
    <property type="entry name" value="CorA_TM1_TM2"/>
</dbReference>
<comment type="similarity">
    <text evidence="2">Belongs to the CorA metal ion transporter (MIT) (TC 1.A.35) family.</text>
</comment>
<dbReference type="PANTHER" id="PTHR47891:SF2">
    <property type="entry name" value="MAGNESIUM AND COBALT TRANSPORTER"/>
    <property type="match status" value="1"/>
</dbReference>
<dbReference type="Proteomes" id="UP000185093">
    <property type="component" value="Unassembled WGS sequence"/>
</dbReference>
<evidence type="ECO:0000256" key="2">
    <source>
        <dbReference type="ARBA" id="ARBA00009765"/>
    </source>
</evidence>
<dbReference type="RefSeq" id="WP_014806798.1">
    <property type="nucleotide sequence ID" value="NZ_DAONBL010000017.1"/>
</dbReference>
<evidence type="ECO:0000256" key="4">
    <source>
        <dbReference type="ARBA" id="ARBA00022989"/>
    </source>
</evidence>
<evidence type="ECO:0000256" key="5">
    <source>
        <dbReference type="ARBA" id="ARBA00023136"/>
    </source>
</evidence>
<organism evidence="7 8">
    <name type="scientific">Acetomicrobium flavidum</name>
    <dbReference type="NCBI Taxonomy" id="49896"/>
    <lineage>
        <taxon>Bacteria</taxon>
        <taxon>Thermotogati</taxon>
        <taxon>Synergistota</taxon>
        <taxon>Synergistia</taxon>
        <taxon>Synergistales</taxon>
        <taxon>Acetomicrobiaceae</taxon>
        <taxon>Acetomicrobium</taxon>
    </lineage>
</organism>
<dbReference type="PANTHER" id="PTHR47891">
    <property type="entry name" value="TRANSPORTER-RELATED"/>
    <property type="match status" value="1"/>
</dbReference>
<feature type="transmembrane region" description="Helical" evidence="6">
    <location>
        <begin position="292"/>
        <end position="311"/>
    </location>
</feature>
<accession>A0ABY1JAR7</accession>
<evidence type="ECO:0000313" key="8">
    <source>
        <dbReference type="Proteomes" id="UP000185093"/>
    </source>
</evidence>
<proteinExistence type="inferred from homology"/>
<reference evidence="7 8" key="1">
    <citation type="submission" date="2016-11" db="EMBL/GenBank/DDBJ databases">
        <authorList>
            <person name="Varghese N."/>
            <person name="Submissions S."/>
        </authorList>
    </citation>
    <scope>NUCLEOTIDE SEQUENCE [LARGE SCALE GENOMIC DNA]</scope>
    <source>
        <strain evidence="7 8">DSM 20664</strain>
    </source>
</reference>
<dbReference type="CDD" id="cd12827">
    <property type="entry name" value="EcCorA_ZntB-like_u2"/>
    <property type="match status" value="1"/>
</dbReference>
<evidence type="ECO:0000313" key="7">
    <source>
        <dbReference type="EMBL" id="SIN62520.1"/>
    </source>
</evidence>
<dbReference type="Gene3D" id="1.20.58.340">
    <property type="entry name" value="Magnesium transport protein CorA, transmembrane region"/>
    <property type="match status" value="2"/>
</dbReference>
<dbReference type="EMBL" id="FSQZ01000001">
    <property type="protein sequence ID" value="SIN62520.1"/>
    <property type="molecule type" value="Genomic_DNA"/>
</dbReference>
<feature type="transmembrane region" description="Helical" evidence="6">
    <location>
        <begin position="260"/>
        <end position="280"/>
    </location>
</feature>
<name>A0ABY1JAR7_9BACT</name>
<keyword evidence="5 6" id="KW-0472">Membrane</keyword>
<dbReference type="InterPro" id="IPR047199">
    <property type="entry name" value="CorA-like"/>
</dbReference>
<dbReference type="InterPro" id="IPR045861">
    <property type="entry name" value="CorA_cytoplasmic_dom"/>
</dbReference>
<evidence type="ECO:0000256" key="3">
    <source>
        <dbReference type="ARBA" id="ARBA00022692"/>
    </source>
</evidence>
<dbReference type="SUPFAM" id="SSF144083">
    <property type="entry name" value="Magnesium transport protein CorA, transmembrane region"/>
    <property type="match status" value="1"/>
</dbReference>
<keyword evidence="4 6" id="KW-1133">Transmembrane helix</keyword>
<comment type="subcellular location">
    <subcellularLocation>
        <location evidence="1">Membrane</location>
        <topology evidence="1">Multi-pass membrane protein</topology>
    </subcellularLocation>
</comment>
<keyword evidence="8" id="KW-1185">Reference proteome</keyword>
<keyword evidence="3 6" id="KW-0812">Transmembrane</keyword>
<gene>
    <name evidence="7" type="ORF">SAMN05444368_0179</name>
</gene>
<evidence type="ECO:0000256" key="6">
    <source>
        <dbReference type="SAM" id="Phobius"/>
    </source>
</evidence>
<evidence type="ECO:0000256" key="1">
    <source>
        <dbReference type="ARBA" id="ARBA00004141"/>
    </source>
</evidence>
<dbReference type="InterPro" id="IPR002523">
    <property type="entry name" value="MgTranspt_CorA/ZnTranspt_ZntB"/>
</dbReference>
<dbReference type="SUPFAM" id="SSF143865">
    <property type="entry name" value="CorA soluble domain-like"/>
    <property type="match status" value="1"/>
</dbReference>
<protein>
    <submittedName>
        <fullName evidence="7">Magnesium transporter</fullName>
    </submittedName>
</protein>
<dbReference type="Pfam" id="PF01544">
    <property type="entry name" value="CorA"/>
    <property type="match status" value="1"/>
</dbReference>
<sequence length="317" mass="36419">MMDIYRETKGIIHKLDEIEPHVWIHMVAPTEEELQKVSKRTGLDLDFLKAALDEEERSRLEVDEGQALILINIPIMRSKLVYVTLPLGIIIGQDYIVTVCIENIHLIQELLQRSKVHTGKKNRLLLQILYQTAIIYIDNIRRLNMQTRELEDHLRKSMENEEMFGLMEIQKSLVYLLTALRANQILMEKLLRSYFRPVYDKKEDQLPIKLYAEDEDLLEDALTENKQALSMAEVYSNILSGTLDAFASIISNNLNIVMKFLAAITIILAIPGLVGTFYGMNVLLPLQNNHHAFSFILLISGIAVSIAAFIFHKKNML</sequence>
<dbReference type="Gene3D" id="3.30.460.20">
    <property type="entry name" value="CorA soluble domain-like"/>
    <property type="match status" value="1"/>
</dbReference>
<comment type="caution">
    <text evidence="7">The sequence shown here is derived from an EMBL/GenBank/DDBJ whole genome shotgun (WGS) entry which is preliminary data.</text>
</comment>